<comment type="caution">
    <text evidence="1">The sequence shown here is derived from an EMBL/GenBank/DDBJ whole genome shotgun (WGS) entry which is preliminary data.</text>
</comment>
<accession>A0ACB0L225</accession>
<sequence length="177" mass="19851">MNLKEIIWQPPPPQWIKYNTDGASTPTTSTCGGIFRNSNAEFLCVFASKTDMASAFSAELCGFMTAIEIADARGWRNMWIESDSMLVVNAYKSSNLVPWSLSNRWFNCIKLAGHMNIIVSHIFREGNHCADRLVNVGLNLDRLTLWNDTLLLLKITLNLTGLVNPSIGLYLVREVLV</sequence>
<evidence type="ECO:0000313" key="2">
    <source>
        <dbReference type="Proteomes" id="UP001177021"/>
    </source>
</evidence>
<organism evidence="1 2">
    <name type="scientific">Trifolium pratense</name>
    <name type="common">Red clover</name>
    <dbReference type="NCBI Taxonomy" id="57577"/>
    <lineage>
        <taxon>Eukaryota</taxon>
        <taxon>Viridiplantae</taxon>
        <taxon>Streptophyta</taxon>
        <taxon>Embryophyta</taxon>
        <taxon>Tracheophyta</taxon>
        <taxon>Spermatophyta</taxon>
        <taxon>Magnoliopsida</taxon>
        <taxon>eudicotyledons</taxon>
        <taxon>Gunneridae</taxon>
        <taxon>Pentapetalae</taxon>
        <taxon>rosids</taxon>
        <taxon>fabids</taxon>
        <taxon>Fabales</taxon>
        <taxon>Fabaceae</taxon>
        <taxon>Papilionoideae</taxon>
        <taxon>50 kb inversion clade</taxon>
        <taxon>NPAAA clade</taxon>
        <taxon>Hologalegina</taxon>
        <taxon>IRL clade</taxon>
        <taxon>Trifolieae</taxon>
        <taxon>Trifolium</taxon>
    </lineage>
</organism>
<evidence type="ECO:0000313" key="1">
    <source>
        <dbReference type="EMBL" id="CAJ2663409.1"/>
    </source>
</evidence>
<name>A0ACB0L225_TRIPR</name>
<reference evidence="1" key="1">
    <citation type="submission" date="2023-10" db="EMBL/GenBank/DDBJ databases">
        <authorList>
            <person name="Rodriguez Cubillos JULIANA M."/>
            <person name="De Vega J."/>
        </authorList>
    </citation>
    <scope>NUCLEOTIDE SEQUENCE</scope>
</reference>
<dbReference type="Proteomes" id="UP001177021">
    <property type="component" value="Unassembled WGS sequence"/>
</dbReference>
<dbReference type="EMBL" id="CASHSV030000409">
    <property type="protein sequence ID" value="CAJ2663409.1"/>
    <property type="molecule type" value="Genomic_DNA"/>
</dbReference>
<keyword evidence="2" id="KW-1185">Reference proteome</keyword>
<protein>
    <submittedName>
        <fullName evidence="1">Uncharacterized protein</fullName>
    </submittedName>
</protein>
<proteinExistence type="predicted"/>
<gene>
    <name evidence="1" type="ORF">MILVUS5_LOCUS28847</name>
</gene>